<evidence type="ECO:0000313" key="4">
    <source>
        <dbReference type="Proteomes" id="UP001465755"/>
    </source>
</evidence>
<dbReference type="Proteomes" id="UP001465755">
    <property type="component" value="Unassembled WGS sequence"/>
</dbReference>
<evidence type="ECO:0000313" key="3">
    <source>
        <dbReference type="EMBL" id="KAK9794303.1"/>
    </source>
</evidence>
<dbReference type="InterPro" id="IPR029058">
    <property type="entry name" value="AB_hydrolase_fold"/>
</dbReference>
<accession>A0AAW1NTN0</accession>
<dbReference type="PANTHER" id="PTHR42886:SF53">
    <property type="entry name" value="ALPHA_BETA-HYDROLASES SUPERFAMILY PROTEIN"/>
    <property type="match status" value="1"/>
</dbReference>
<sequence>MKGSESSTPCTLDECKGDAARSGAVGNSLSEQPSHSWREERVTFRNARGQQLVGALVDTGSQDAAILCHGMYDNKTAHFHPEMAQTLAARGLSSLRFDFSGNGESEGEFKYGNTKAEAEDMRAAVLFLKSRNKQTIVLTGHSKSGSGVICYAAKYGDVPKIASISGRFDNQAGIKERFGDDIFERLERQGAVEAEGQIPFTLTREDMQDRLALDMQAEAKAIPSQGGDHCYRGPEHRKELIEKIMDFIF</sequence>
<dbReference type="Gene3D" id="3.40.50.1820">
    <property type="entry name" value="alpha/beta hydrolase"/>
    <property type="match status" value="1"/>
</dbReference>
<feature type="domain" description="Serine aminopeptidase S33" evidence="2">
    <location>
        <begin position="65"/>
        <end position="164"/>
    </location>
</feature>
<feature type="compositionally biased region" description="Polar residues" evidence="1">
    <location>
        <begin position="25"/>
        <end position="35"/>
    </location>
</feature>
<dbReference type="InterPro" id="IPR022742">
    <property type="entry name" value="Hydrolase_4"/>
</dbReference>
<organism evidence="3 4">
    <name type="scientific">Symbiochloris irregularis</name>
    <dbReference type="NCBI Taxonomy" id="706552"/>
    <lineage>
        <taxon>Eukaryota</taxon>
        <taxon>Viridiplantae</taxon>
        <taxon>Chlorophyta</taxon>
        <taxon>core chlorophytes</taxon>
        <taxon>Trebouxiophyceae</taxon>
        <taxon>Trebouxiales</taxon>
        <taxon>Trebouxiaceae</taxon>
        <taxon>Symbiochloris</taxon>
    </lineage>
</organism>
<feature type="region of interest" description="Disordered" evidence="1">
    <location>
        <begin position="1"/>
        <end position="36"/>
    </location>
</feature>
<evidence type="ECO:0000256" key="1">
    <source>
        <dbReference type="SAM" id="MobiDB-lite"/>
    </source>
</evidence>
<keyword evidence="4" id="KW-1185">Reference proteome</keyword>
<evidence type="ECO:0000259" key="2">
    <source>
        <dbReference type="Pfam" id="PF12146"/>
    </source>
</evidence>
<proteinExistence type="predicted"/>
<gene>
    <name evidence="3" type="ORF">WJX73_001864</name>
</gene>
<dbReference type="SUPFAM" id="SSF53474">
    <property type="entry name" value="alpha/beta-Hydrolases"/>
    <property type="match status" value="1"/>
</dbReference>
<protein>
    <recommendedName>
        <fullName evidence="2">Serine aminopeptidase S33 domain-containing protein</fullName>
    </recommendedName>
</protein>
<comment type="caution">
    <text evidence="3">The sequence shown here is derived from an EMBL/GenBank/DDBJ whole genome shotgun (WGS) entry which is preliminary data.</text>
</comment>
<feature type="compositionally biased region" description="Polar residues" evidence="1">
    <location>
        <begin position="1"/>
        <end position="10"/>
    </location>
</feature>
<dbReference type="AlphaFoldDB" id="A0AAW1NTN0"/>
<dbReference type="PANTHER" id="PTHR42886">
    <property type="entry name" value="RE40534P-RELATED"/>
    <property type="match status" value="1"/>
</dbReference>
<dbReference type="Pfam" id="PF12146">
    <property type="entry name" value="Hydrolase_4"/>
    <property type="match status" value="1"/>
</dbReference>
<dbReference type="EMBL" id="JALJOQ010000141">
    <property type="protein sequence ID" value="KAK9794303.1"/>
    <property type="molecule type" value="Genomic_DNA"/>
</dbReference>
<name>A0AAW1NTN0_9CHLO</name>
<reference evidence="3 4" key="1">
    <citation type="journal article" date="2024" name="Nat. Commun.">
        <title>Phylogenomics reveals the evolutionary origins of lichenization in chlorophyte algae.</title>
        <authorList>
            <person name="Puginier C."/>
            <person name="Libourel C."/>
            <person name="Otte J."/>
            <person name="Skaloud P."/>
            <person name="Haon M."/>
            <person name="Grisel S."/>
            <person name="Petersen M."/>
            <person name="Berrin J.G."/>
            <person name="Delaux P.M."/>
            <person name="Dal Grande F."/>
            <person name="Keller J."/>
        </authorList>
    </citation>
    <scope>NUCLEOTIDE SEQUENCE [LARGE SCALE GENOMIC DNA]</scope>
    <source>
        <strain evidence="3 4">SAG 2036</strain>
    </source>
</reference>